<proteinExistence type="predicted"/>
<feature type="domain" description="Tripartite ATP-independent periplasmic transporters DctQ component" evidence="9">
    <location>
        <begin position="34"/>
        <end position="167"/>
    </location>
</feature>
<evidence type="ECO:0000256" key="4">
    <source>
        <dbReference type="ARBA" id="ARBA00022519"/>
    </source>
</evidence>
<evidence type="ECO:0000256" key="6">
    <source>
        <dbReference type="ARBA" id="ARBA00022989"/>
    </source>
</evidence>
<evidence type="ECO:0000313" key="10">
    <source>
        <dbReference type="EMBL" id="VAW65821.1"/>
    </source>
</evidence>
<evidence type="ECO:0000256" key="1">
    <source>
        <dbReference type="ARBA" id="ARBA00004429"/>
    </source>
</evidence>
<dbReference type="GO" id="GO:0005886">
    <property type="term" value="C:plasma membrane"/>
    <property type="evidence" value="ECO:0007669"/>
    <property type="project" value="UniProtKB-SubCell"/>
</dbReference>
<sequence>MNSNLQKSINVISTKLEQLIDWLGRGVSWLVLAMVLVTFGVVVLRYVFDMGWIALQESISYLHAIVFLVGAAYTLKHNKHVRVDIFYARLSAKGKAWVDLLGHVFILMPVMIFIIWVSWPYVADSWQVSEGSREAGGLPGVYLLKSFILIMAGLLIVQGCALILRALLQIAQPSEPR</sequence>
<protein>
    <recommendedName>
        <fullName evidence="9">Tripartite ATP-independent periplasmic transporters DctQ component domain-containing protein</fullName>
    </recommendedName>
</protein>
<evidence type="ECO:0000256" key="2">
    <source>
        <dbReference type="ARBA" id="ARBA00022448"/>
    </source>
</evidence>
<dbReference type="InterPro" id="IPR007387">
    <property type="entry name" value="TRAP_DctQ"/>
</dbReference>
<organism evidence="10">
    <name type="scientific">hydrothermal vent metagenome</name>
    <dbReference type="NCBI Taxonomy" id="652676"/>
    <lineage>
        <taxon>unclassified sequences</taxon>
        <taxon>metagenomes</taxon>
        <taxon>ecological metagenomes</taxon>
    </lineage>
</organism>
<evidence type="ECO:0000256" key="7">
    <source>
        <dbReference type="ARBA" id="ARBA00023136"/>
    </source>
</evidence>
<evidence type="ECO:0000256" key="3">
    <source>
        <dbReference type="ARBA" id="ARBA00022475"/>
    </source>
</evidence>
<feature type="transmembrane region" description="Helical" evidence="8">
    <location>
        <begin position="27"/>
        <end position="47"/>
    </location>
</feature>
<evidence type="ECO:0000259" key="9">
    <source>
        <dbReference type="Pfam" id="PF04290"/>
    </source>
</evidence>
<feature type="transmembrane region" description="Helical" evidence="8">
    <location>
        <begin position="59"/>
        <end position="75"/>
    </location>
</feature>
<keyword evidence="4" id="KW-0997">Cell inner membrane</keyword>
<evidence type="ECO:0000256" key="5">
    <source>
        <dbReference type="ARBA" id="ARBA00022692"/>
    </source>
</evidence>
<dbReference type="PANTHER" id="PTHR35011">
    <property type="entry name" value="2,3-DIKETO-L-GULONATE TRAP TRANSPORTER SMALL PERMEASE PROTEIN YIAM"/>
    <property type="match status" value="1"/>
</dbReference>
<comment type="subcellular location">
    <subcellularLocation>
        <location evidence="1">Cell inner membrane</location>
        <topology evidence="1">Multi-pass membrane protein</topology>
    </subcellularLocation>
</comment>
<evidence type="ECO:0000256" key="8">
    <source>
        <dbReference type="SAM" id="Phobius"/>
    </source>
</evidence>
<name>A0A3B0XDT7_9ZZZZ</name>
<dbReference type="PANTHER" id="PTHR35011:SF4">
    <property type="entry name" value="SLL1102 PROTEIN"/>
    <property type="match status" value="1"/>
</dbReference>
<feature type="transmembrane region" description="Helical" evidence="8">
    <location>
        <begin position="142"/>
        <end position="168"/>
    </location>
</feature>
<accession>A0A3B0XDT7</accession>
<keyword evidence="5 8" id="KW-0812">Transmembrane</keyword>
<keyword evidence="6 8" id="KW-1133">Transmembrane helix</keyword>
<keyword evidence="7 8" id="KW-0472">Membrane</keyword>
<gene>
    <name evidence="10" type="ORF">MNBD_GAMMA08-712</name>
</gene>
<dbReference type="Pfam" id="PF04290">
    <property type="entry name" value="DctQ"/>
    <property type="match status" value="1"/>
</dbReference>
<dbReference type="InterPro" id="IPR055348">
    <property type="entry name" value="DctQ"/>
</dbReference>
<dbReference type="EMBL" id="UOFH01000328">
    <property type="protein sequence ID" value="VAW65821.1"/>
    <property type="molecule type" value="Genomic_DNA"/>
</dbReference>
<keyword evidence="2" id="KW-0813">Transport</keyword>
<reference evidence="10" key="1">
    <citation type="submission" date="2018-06" db="EMBL/GenBank/DDBJ databases">
        <authorList>
            <person name="Zhirakovskaya E."/>
        </authorList>
    </citation>
    <scope>NUCLEOTIDE SEQUENCE</scope>
</reference>
<keyword evidence="3" id="KW-1003">Cell membrane</keyword>
<feature type="transmembrane region" description="Helical" evidence="8">
    <location>
        <begin position="96"/>
        <end position="122"/>
    </location>
</feature>
<dbReference type="AlphaFoldDB" id="A0A3B0XDT7"/>